<evidence type="ECO:0000313" key="3">
    <source>
        <dbReference type="Proteomes" id="UP000266484"/>
    </source>
</evidence>
<keyword evidence="3" id="KW-1185">Reference proteome</keyword>
<dbReference type="InterPro" id="IPR049049">
    <property type="entry name" value="Beta-AFase-like_GH127_C"/>
</dbReference>
<proteinExistence type="predicted"/>
<evidence type="ECO:0000259" key="1">
    <source>
        <dbReference type="Pfam" id="PF20737"/>
    </source>
</evidence>
<feature type="domain" description="Non-reducing end beta-L-arabinofuranosidase-like GH127 C-terminal" evidence="1">
    <location>
        <begin position="73"/>
        <end position="98"/>
    </location>
</feature>
<protein>
    <submittedName>
        <fullName evidence="2">Glycoside hydrolase family 127 protein</fullName>
    </submittedName>
</protein>
<gene>
    <name evidence="2" type="ORF">DZG00_07720</name>
</gene>
<comment type="caution">
    <text evidence="2">The sequence shown here is derived from an EMBL/GenBank/DDBJ whole genome shotgun (WGS) entry which is preliminary data.</text>
</comment>
<accession>A0A399T5U7</accession>
<keyword evidence="2" id="KW-0378">Hydrolase</keyword>
<feature type="non-terminal residue" evidence="2">
    <location>
        <position position="1"/>
    </location>
</feature>
<evidence type="ECO:0000313" key="2">
    <source>
        <dbReference type="EMBL" id="RIJ51740.1"/>
    </source>
</evidence>
<reference evidence="2 3" key="1">
    <citation type="submission" date="2018-08" db="EMBL/GenBank/DDBJ databases">
        <title>Genome Sequence of Clavibacter michiganensis Subspecies type strains, and the Atypical Peach-Colored Strains Isolated from Tomato.</title>
        <authorList>
            <person name="Osdaghi E."/>
            <person name="Portier P."/>
            <person name="Briand M."/>
            <person name="Jacques M.-A."/>
        </authorList>
    </citation>
    <scope>NUCLEOTIDE SEQUENCE [LARGE SCALE GENOMIC DNA]</scope>
    <source>
        <strain evidence="2 3">CFBP 8615</strain>
    </source>
</reference>
<dbReference type="Pfam" id="PF20737">
    <property type="entry name" value="Glyco_hydro127C"/>
    <property type="match status" value="1"/>
</dbReference>
<dbReference type="GO" id="GO:0016787">
    <property type="term" value="F:hydrolase activity"/>
    <property type="evidence" value="ECO:0007669"/>
    <property type="project" value="UniProtKB-KW"/>
</dbReference>
<dbReference type="Proteomes" id="UP000266484">
    <property type="component" value="Unassembled WGS sequence"/>
</dbReference>
<sequence length="103" mass="10591">DAPVDELLLDPRDLAAARPVPLPLAAPWGAVADPADPAPGVALAVRLRRALPAPDELYPEVVAGTTAPAASAEPVDAVLVPYALWGNRSPGAMRVWIRAADTG</sequence>
<name>A0A399T5U7_9MICO</name>
<dbReference type="AlphaFoldDB" id="A0A399T5U7"/>
<organism evidence="2 3">
    <name type="scientific">Clavibacter lycopersici</name>
    <dbReference type="NCBI Taxonomy" id="2301718"/>
    <lineage>
        <taxon>Bacteria</taxon>
        <taxon>Bacillati</taxon>
        <taxon>Actinomycetota</taxon>
        <taxon>Actinomycetes</taxon>
        <taxon>Micrococcales</taxon>
        <taxon>Microbacteriaceae</taxon>
        <taxon>Clavibacter</taxon>
    </lineage>
</organism>
<dbReference type="EMBL" id="QWGT01000087">
    <property type="protein sequence ID" value="RIJ51740.1"/>
    <property type="molecule type" value="Genomic_DNA"/>
</dbReference>